<keyword evidence="6 7" id="KW-0238">DNA-binding</keyword>
<dbReference type="FunFam" id="3.40.50.300:FF:001531">
    <property type="entry name" value="Endonuclease MutS2"/>
    <property type="match status" value="1"/>
</dbReference>
<dbReference type="EC" id="3.1.-.-" evidence="7"/>
<dbReference type="EC" id="3.6.4.-" evidence="7"/>
<protein>
    <recommendedName>
        <fullName evidence="7">Endonuclease MutS2</fullName>
        <ecNumber evidence="7">3.1.-.-</ecNumber>
    </recommendedName>
    <alternativeName>
        <fullName evidence="7">Ribosome-associated protein quality control-upstream factor</fullName>
        <shortName evidence="7">RQC-upstream factor</shortName>
        <shortName evidence="7">RqcU</shortName>
        <ecNumber evidence="7">3.6.4.-</ecNumber>
    </alternativeName>
</protein>
<name>A0A4V3DE70_9SPHI</name>
<dbReference type="GO" id="GO:0016887">
    <property type="term" value="F:ATP hydrolysis activity"/>
    <property type="evidence" value="ECO:0007669"/>
    <property type="project" value="InterPro"/>
</dbReference>
<dbReference type="NCBIfam" id="TIGR01069">
    <property type="entry name" value="mutS2"/>
    <property type="match status" value="1"/>
</dbReference>
<dbReference type="SMART" id="SM00463">
    <property type="entry name" value="SMR"/>
    <property type="match status" value="1"/>
</dbReference>
<accession>A0A4V3DE70</accession>
<dbReference type="RefSeq" id="WP_133583713.1">
    <property type="nucleotide sequence ID" value="NZ_SNYV01000011.1"/>
</dbReference>
<dbReference type="PANTHER" id="PTHR48466:SF2">
    <property type="entry name" value="OS10G0509000 PROTEIN"/>
    <property type="match status" value="1"/>
</dbReference>
<keyword evidence="11" id="KW-1185">Reference proteome</keyword>
<dbReference type="InterPro" id="IPR007696">
    <property type="entry name" value="DNA_mismatch_repair_MutS_core"/>
</dbReference>
<comment type="subunit">
    <text evidence="7">Homodimer. Binds to stalled ribosomes, contacting rRNA.</text>
</comment>
<comment type="function">
    <text evidence="7">Acts as a ribosome collision sensor, splitting the ribosome into its 2 subunits. Detects stalled/collided 70S ribosomes which it binds and splits by an ATP-hydrolysis driven conformational change. Acts upstream of the ribosome quality control system (RQC), a ribosome-associated complex that mediates the extraction of incompletely synthesized nascent chains from stalled ribosomes and their subsequent degradation. Probably generates substrates for RQC.</text>
</comment>
<evidence type="ECO:0000259" key="9">
    <source>
        <dbReference type="PROSITE" id="PS50828"/>
    </source>
</evidence>
<dbReference type="InterPro" id="IPR036187">
    <property type="entry name" value="DNA_mismatch_repair_MutS_sf"/>
</dbReference>
<dbReference type="GO" id="GO:0006298">
    <property type="term" value="P:mismatch repair"/>
    <property type="evidence" value="ECO:0007669"/>
    <property type="project" value="InterPro"/>
</dbReference>
<dbReference type="SMART" id="SM00534">
    <property type="entry name" value="MUTSac"/>
    <property type="match status" value="1"/>
</dbReference>
<feature type="binding site" evidence="7">
    <location>
        <begin position="342"/>
        <end position="349"/>
    </location>
    <ligand>
        <name>ATP</name>
        <dbReference type="ChEBI" id="CHEBI:30616"/>
    </ligand>
</feature>
<dbReference type="GO" id="GO:0004519">
    <property type="term" value="F:endonuclease activity"/>
    <property type="evidence" value="ECO:0007669"/>
    <property type="project" value="UniProtKB-UniRule"/>
</dbReference>
<evidence type="ECO:0000256" key="8">
    <source>
        <dbReference type="SAM" id="Coils"/>
    </source>
</evidence>
<evidence type="ECO:0000256" key="4">
    <source>
        <dbReference type="ARBA" id="ARBA00022840"/>
    </source>
</evidence>
<dbReference type="Proteomes" id="UP000295292">
    <property type="component" value="Unassembled WGS sequence"/>
</dbReference>
<evidence type="ECO:0000313" key="10">
    <source>
        <dbReference type="EMBL" id="TDQ79959.1"/>
    </source>
</evidence>
<dbReference type="InterPro" id="IPR002625">
    <property type="entry name" value="Smr_dom"/>
</dbReference>
<dbReference type="GO" id="GO:0043023">
    <property type="term" value="F:ribosomal large subunit binding"/>
    <property type="evidence" value="ECO:0007669"/>
    <property type="project" value="UniProtKB-UniRule"/>
</dbReference>
<dbReference type="InterPro" id="IPR045076">
    <property type="entry name" value="MutS"/>
</dbReference>
<dbReference type="PIRSF" id="PIRSF005814">
    <property type="entry name" value="MutS_YshD"/>
    <property type="match status" value="1"/>
</dbReference>
<dbReference type="PROSITE" id="PS50828">
    <property type="entry name" value="SMR"/>
    <property type="match status" value="1"/>
</dbReference>
<feature type="coiled-coil region" evidence="8">
    <location>
        <begin position="554"/>
        <end position="607"/>
    </location>
</feature>
<dbReference type="SMART" id="SM00533">
    <property type="entry name" value="MUTSd"/>
    <property type="match status" value="1"/>
</dbReference>
<dbReference type="Pfam" id="PF01713">
    <property type="entry name" value="Smr"/>
    <property type="match status" value="1"/>
</dbReference>
<keyword evidence="1 7" id="KW-0699">rRNA-binding</keyword>
<dbReference type="HAMAP" id="MF_00092">
    <property type="entry name" value="MutS2"/>
    <property type="match status" value="1"/>
</dbReference>
<dbReference type="OrthoDB" id="9808166at2"/>
<dbReference type="GO" id="GO:0045910">
    <property type="term" value="P:negative regulation of DNA recombination"/>
    <property type="evidence" value="ECO:0007669"/>
    <property type="project" value="InterPro"/>
</dbReference>
<keyword evidence="3 7" id="KW-0378">Hydrolase</keyword>
<dbReference type="Pfam" id="PF20297">
    <property type="entry name" value="MSSS"/>
    <property type="match status" value="1"/>
</dbReference>
<dbReference type="SUPFAM" id="SSF160443">
    <property type="entry name" value="SMR domain-like"/>
    <property type="match status" value="1"/>
</dbReference>
<keyword evidence="7" id="KW-0540">Nuclease</keyword>
<proteinExistence type="inferred from homology"/>
<comment type="caution">
    <text evidence="10">The sequence shown here is derived from an EMBL/GenBank/DDBJ whole genome shotgun (WGS) entry which is preliminary data.</text>
</comment>
<organism evidence="10 11">
    <name type="scientific">Sphingobacterium yanglingense</name>
    <dbReference type="NCBI Taxonomy" id="1437280"/>
    <lineage>
        <taxon>Bacteria</taxon>
        <taxon>Pseudomonadati</taxon>
        <taxon>Bacteroidota</taxon>
        <taxon>Sphingobacteriia</taxon>
        <taxon>Sphingobacteriales</taxon>
        <taxon>Sphingobacteriaceae</taxon>
        <taxon>Sphingobacterium</taxon>
    </lineage>
</organism>
<dbReference type="InterPro" id="IPR000432">
    <property type="entry name" value="DNA_mismatch_repair_MutS_C"/>
</dbReference>
<dbReference type="PANTHER" id="PTHR48466">
    <property type="entry name" value="OS10G0509000 PROTEIN-RELATED"/>
    <property type="match status" value="1"/>
</dbReference>
<evidence type="ECO:0000256" key="7">
    <source>
        <dbReference type="HAMAP-Rule" id="MF_00092"/>
    </source>
</evidence>
<dbReference type="Gene3D" id="3.40.50.300">
    <property type="entry name" value="P-loop containing nucleotide triphosphate hydrolases"/>
    <property type="match status" value="1"/>
</dbReference>
<dbReference type="EMBL" id="SNYV01000011">
    <property type="protein sequence ID" value="TDQ79959.1"/>
    <property type="molecule type" value="Genomic_DNA"/>
</dbReference>
<sequence>MIYPQNAIEKLGFAEIRELVKEKCLSEAGRQMVDKIQPQIKPDQIDRFLKQTNEFKNLLIHDAPLPVDHMYAIKPLAEKAKVEGAFLSEEEFYRVLLSLRTVYAIIRYFNEREGQYAHLELLFEHLPIEKAIVRSIEQVLDDRGKLKDNASRLLLDLTQQISKSEQEARKRLDSVFKQAQAQGWTVDGNLTIRDGRMCIPILAENKRKVKGLIHDESATGQTAYIEPEEVFHLNNKVRDLEFERRREVIRILTDLTTELRPHVPLLLSYHGLLTKLDFVRAKALFAIDIQANMPILTKEAGINLVQAKHPLLLLNAMRDKSHTVVPLNIKIDDTDRIILVSGPNAGGKSVCMKTVGLLQIMLQSGLLIPADDTSSVGIFKQIFADIGDDQSIESDLSTYSAHLSKMKHFSTFANARTLILIDEFGTGTDPQFGGPIAEAVLEQLNKKQVRGVVTTHYSNLKLFASHTAGLENASMLFDNTQMKPLYILQVGKPGSSYAFEIAQKIGLSKEILESAKNKIGVQQKKVDTLLVDLERDKKEVLDTKVAVTKREKELIELKARYESLQAYIEENKKEILKKAKEEAKVILKDANRLVENTISEIRSVKADKEKTKEIRSKLNASLDQHSSATAKPKVTKTVVKKEPEGFEVGDWIRIDDSGSEGEIIEITKNNSLIVALGELRTVVKMNRVTKLRSKEKSKAIKRTSGVSATSAADFHPEVDVRGMRTEDALHKIELVLDRAVMIGYPSLKIVHGKGDGILRKFIRDYLRKYNHVSRFEDEHADRGGDGITYAYIG</sequence>
<dbReference type="GO" id="GO:0019843">
    <property type="term" value="F:rRNA binding"/>
    <property type="evidence" value="ECO:0007669"/>
    <property type="project" value="UniProtKB-UniRule"/>
</dbReference>
<reference evidence="10 11" key="1">
    <citation type="submission" date="2019-03" db="EMBL/GenBank/DDBJ databases">
        <title>Genomic Encyclopedia of Archaeal and Bacterial Type Strains, Phase II (KMG-II): from individual species to whole genera.</title>
        <authorList>
            <person name="Goeker M."/>
        </authorList>
    </citation>
    <scope>NUCLEOTIDE SEQUENCE [LARGE SCALE GENOMIC DNA]</scope>
    <source>
        <strain evidence="10 11">DSM 28353</strain>
    </source>
</reference>
<evidence type="ECO:0000256" key="6">
    <source>
        <dbReference type="ARBA" id="ARBA00023125"/>
    </source>
</evidence>
<dbReference type="InterPro" id="IPR036063">
    <property type="entry name" value="Smr_dom_sf"/>
</dbReference>
<evidence type="ECO:0000256" key="2">
    <source>
        <dbReference type="ARBA" id="ARBA00022741"/>
    </source>
</evidence>
<gene>
    <name evidence="7" type="primary">mutS2</name>
    <name evidence="7" type="synonym">rqcU</name>
    <name evidence="10" type="ORF">CLV99_1413</name>
</gene>
<dbReference type="SUPFAM" id="SSF48334">
    <property type="entry name" value="DNA repair protein MutS, domain III"/>
    <property type="match status" value="1"/>
</dbReference>
<dbReference type="SUPFAM" id="SSF52540">
    <property type="entry name" value="P-loop containing nucleoside triphosphate hydrolases"/>
    <property type="match status" value="1"/>
</dbReference>
<keyword evidence="8" id="KW-0175">Coiled coil</keyword>
<dbReference type="Gene3D" id="3.30.1370.110">
    <property type="match status" value="1"/>
</dbReference>
<dbReference type="InterPro" id="IPR046893">
    <property type="entry name" value="MSSS"/>
</dbReference>
<evidence type="ECO:0000313" key="11">
    <source>
        <dbReference type="Proteomes" id="UP000295292"/>
    </source>
</evidence>
<keyword evidence="7" id="KW-0255">Endonuclease</keyword>
<dbReference type="GO" id="GO:0140664">
    <property type="term" value="F:ATP-dependent DNA damage sensor activity"/>
    <property type="evidence" value="ECO:0007669"/>
    <property type="project" value="InterPro"/>
</dbReference>
<evidence type="ECO:0000256" key="1">
    <source>
        <dbReference type="ARBA" id="ARBA00022730"/>
    </source>
</evidence>
<comment type="similarity">
    <text evidence="7">Belongs to the DNA mismatch repair MutS family. MutS2 subfamily.</text>
</comment>
<dbReference type="InterPro" id="IPR027417">
    <property type="entry name" value="P-loop_NTPase"/>
</dbReference>
<dbReference type="GO" id="GO:0030983">
    <property type="term" value="F:mismatched DNA binding"/>
    <property type="evidence" value="ECO:0007669"/>
    <property type="project" value="InterPro"/>
</dbReference>
<feature type="domain" description="Smr" evidence="9">
    <location>
        <begin position="718"/>
        <end position="793"/>
    </location>
</feature>
<keyword evidence="4 7" id="KW-0067">ATP-binding</keyword>
<evidence type="ECO:0000256" key="3">
    <source>
        <dbReference type="ARBA" id="ARBA00022801"/>
    </source>
</evidence>
<comment type="function">
    <text evidence="7">Endonuclease that is involved in the suppression of homologous recombination and thus may have a key role in the control of bacterial genetic diversity.</text>
</comment>
<dbReference type="Pfam" id="PF00488">
    <property type="entry name" value="MutS_V"/>
    <property type="match status" value="1"/>
</dbReference>
<dbReference type="InterPro" id="IPR005747">
    <property type="entry name" value="MutS2"/>
</dbReference>
<evidence type="ECO:0000256" key="5">
    <source>
        <dbReference type="ARBA" id="ARBA00022884"/>
    </source>
</evidence>
<dbReference type="GO" id="GO:0005524">
    <property type="term" value="F:ATP binding"/>
    <property type="evidence" value="ECO:0007669"/>
    <property type="project" value="UniProtKB-UniRule"/>
</dbReference>
<dbReference type="AlphaFoldDB" id="A0A4V3DE70"/>
<keyword evidence="5 7" id="KW-0694">RNA-binding</keyword>
<dbReference type="GO" id="GO:0072344">
    <property type="term" value="P:rescue of stalled ribosome"/>
    <property type="evidence" value="ECO:0007669"/>
    <property type="project" value="UniProtKB-UniRule"/>
</dbReference>
<keyword evidence="2 7" id="KW-0547">Nucleotide-binding</keyword>